<organism evidence="1 2">
    <name type="scientific">Mycena venus</name>
    <dbReference type="NCBI Taxonomy" id="2733690"/>
    <lineage>
        <taxon>Eukaryota</taxon>
        <taxon>Fungi</taxon>
        <taxon>Dikarya</taxon>
        <taxon>Basidiomycota</taxon>
        <taxon>Agaricomycotina</taxon>
        <taxon>Agaricomycetes</taxon>
        <taxon>Agaricomycetidae</taxon>
        <taxon>Agaricales</taxon>
        <taxon>Marasmiineae</taxon>
        <taxon>Mycenaceae</taxon>
        <taxon>Mycena</taxon>
    </lineage>
</organism>
<dbReference type="InterPro" id="IPR041078">
    <property type="entry name" value="Plavaka"/>
</dbReference>
<dbReference type="Pfam" id="PF18759">
    <property type="entry name" value="Plavaka"/>
    <property type="match status" value="1"/>
</dbReference>
<proteinExistence type="predicted"/>
<comment type="caution">
    <text evidence="1">The sequence shown here is derived from an EMBL/GenBank/DDBJ whole genome shotgun (WGS) entry which is preliminary data.</text>
</comment>
<accession>A0A8H6X6G1</accession>
<name>A0A8H6X6G1_9AGAR</name>
<keyword evidence="2" id="KW-1185">Reference proteome</keyword>
<dbReference type="EMBL" id="JACAZI010000025">
    <property type="protein sequence ID" value="KAF7335017.1"/>
    <property type="molecule type" value="Genomic_DNA"/>
</dbReference>
<reference evidence="1" key="1">
    <citation type="submission" date="2020-05" db="EMBL/GenBank/DDBJ databases">
        <title>Mycena genomes resolve the evolution of fungal bioluminescence.</title>
        <authorList>
            <person name="Tsai I.J."/>
        </authorList>
    </citation>
    <scope>NUCLEOTIDE SEQUENCE</scope>
    <source>
        <strain evidence="1">CCC161011</strain>
    </source>
</reference>
<sequence length="923" mass="103840">MADATEKPFEEPFPSRYKAGATYGRAKTMFECIRDDQILTGCEILGPFADEEEWELAKWLIKNVGHNQAEAFLKLPIVTDRVKPSFDNKRTFLQAIDSLPIGADWKIKHIPLTGDIVDENGKMKEETAELWFRDPVECVKELIGNPAFKDVMDYAPTRLFVDAEGTEEFFKEMSSAGWWWKMQVRNIGSLDHEFEFTIKQMRLPIGSTCAPIILSSDKTRLSQQRGDKTAWPVYLTIGNIEKDTRRKASSHATILLGYLPTPKLDCFSEAARSVAKYRLFHYCMGLIMQSLAHAGNNGVQMTCADGFLRKVHPILAAYVADYPEQCLVACCMENRCPECKVLPTERGNHCLHAKRDVNETLDYIQRYQQERKNPQFKHEFEKTLGLRPVPPFWAGLPHTDIFEAFTPDILHQLHKGVFKDHLVSWCTAIIEEKEMDARFRSMPSHPDVRHFKHGISMVSQWTGGEHKEMEKVFAGLMAGHAEPAVIKTATAVVDFIHLSSLECHTTRSLAVMDSALDTFHENKAIFLELGARAQGHFNIPKIHSMEHYTPKIRLFGSADGFNTEAPERLHIDYAKEGYRASNKKDYIAQMTTWLQRQEAVDRFTAYLAWCTDTLNEKPRIAAPSNPPASPAATASMASAVTLTNSQAAPAASSSSSIPLMNSGHVASSMTISAPTALPATPTLTYKIAQTHPTELRNIDVASIINPAGINAQQFLPAVKAYLQQHGSSFVPQSFDRFALFKRITITLPPILQVSKLKLRNVVRASPPIAAVPGTRNHGERAYHDFALIRTGERNTVTDGTALEGLRVAQVRVLFSFPPYYPAPFNAAKPLAYIEWFTPFSRPEPGSELYVVRRSTRRRRPYAEIVELDRIARNCFLIPRSGAGKTDGRWTTETVADLCPAFYFNPHLDLHTFCMLKLNQYGCI</sequence>
<protein>
    <submittedName>
        <fullName evidence="1">Uncharacterized protein</fullName>
    </submittedName>
</protein>
<dbReference type="AlphaFoldDB" id="A0A8H6X6G1"/>
<gene>
    <name evidence="1" type="ORF">MVEN_02251900</name>
</gene>
<dbReference type="OrthoDB" id="2418900at2759"/>
<evidence type="ECO:0000313" key="2">
    <source>
        <dbReference type="Proteomes" id="UP000620124"/>
    </source>
</evidence>
<dbReference type="Proteomes" id="UP000620124">
    <property type="component" value="Unassembled WGS sequence"/>
</dbReference>
<evidence type="ECO:0000313" key="1">
    <source>
        <dbReference type="EMBL" id="KAF7335017.1"/>
    </source>
</evidence>